<dbReference type="Pfam" id="PF13577">
    <property type="entry name" value="SnoaL_4"/>
    <property type="match status" value="1"/>
</dbReference>
<sequence>MTLACVHTHRRGRAMSPSLYQEVQHFYGRQMRHLDQGEHRAWAETFTEDGVFAANAHPEPQRGREEIEAASRKAGARLAEEGVQTRHWLGMLEVNERPDGSVEARTYALVLRTPKGGPTAVHLSTTCDDVLVRVDGRLQVKHRSVSRDDLQGS</sequence>
<dbReference type="EMBL" id="WBMS02000021">
    <property type="protein sequence ID" value="MWA03653.1"/>
    <property type="molecule type" value="Genomic_DNA"/>
</dbReference>
<feature type="domain" description="SnoaL-like" evidence="1">
    <location>
        <begin position="20"/>
        <end position="143"/>
    </location>
</feature>
<organism evidence="2 3">
    <name type="scientific">Actinomadura physcomitrii</name>
    <dbReference type="NCBI Taxonomy" id="2650748"/>
    <lineage>
        <taxon>Bacteria</taxon>
        <taxon>Bacillati</taxon>
        <taxon>Actinomycetota</taxon>
        <taxon>Actinomycetes</taxon>
        <taxon>Streptosporangiales</taxon>
        <taxon>Thermomonosporaceae</taxon>
        <taxon>Actinomadura</taxon>
    </lineage>
</organism>
<reference evidence="2" key="1">
    <citation type="submission" date="2019-12" db="EMBL/GenBank/DDBJ databases">
        <title>Actinomadura physcomitrii sp. nov., a novel actinomycete isolated from moss [Physcomitrium sphaericum (Ludw) Fuernr].</title>
        <authorList>
            <person name="Zhuang X."/>
        </authorList>
    </citation>
    <scope>NUCLEOTIDE SEQUENCE [LARGE SCALE GENOMIC DNA]</scope>
    <source>
        <strain evidence="2">LD22</strain>
    </source>
</reference>
<accession>A0A6I4MD67</accession>
<evidence type="ECO:0000259" key="1">
    <source>
        <dbReference type="Pfam" id="PF13577"/>
    </source>
</evidence>
<protein>
    <submittedName>
        <fullName evidence="2">Nuclear transport factor 2 family protein</fullName>
    </submittedName>
</protein>
<dbReference type="Proteomes" id="UP000462055">
    <property type="component" value="Unassembled WGS sequence"/>
</dbReference>
<dbReference type="AlphaFoldDB" id="A0A6I4MD67"/>
<keyword evidence="3" id="KW-1185">Reference proteome</keyword>
<dbReference type="InterPro" id="IPR032710">
    <property type="entry name" value="NTF2-like_dom_sf"/>
</dbReference>
<evidence type="ECO:0000313" key="2">
    <source>
        <dbReference type="EMBL" id="MWA03653.1"/>
    </source>
</evidence>
<proteinExistence type="predicted"/>
<dbReference type="InterPro" id="IPR037401">
    <property type="entry name" value="SnoaL-like"/>
</dbReference>
<comment type="caution">
    <text evidence="2">The sequence shown here is derived from an EMBL/GenBank/DDBJ whole genome shotgun (WGS) entry which is preliminary data.</text>
</comment>
<gene>
    <name evidence="2" type="ORF">F8568_025375</name>
</gene>
<dbReference type="SUPFAM" id="SSF54427">
    <property type="entry name" value="NTF2-like"/>
    <property type="match status" value="1"/>
</dbReference>
<name>A0A6I4MD67_9ACTN</name>
<dbReference type="Gene3D" id="3.10.450.50">
    <property type="match status" value="1"/>
</dbReference>
<evidence type="ECO:0000313" key="3">
    <source>
        <dbReference type="Proteomes" id="UP000462055"/>
    </source>
</evidence>